<dbReference type="InterPro" id="IPR011698">
    <property type="entry name" value="GATase_3"/>
</dbReference>
<organism evidence="7 8">
    <name type="scientific">Candidatus Mediterraneibacter quadrami</name>
    <dbReference type="NCBI Taxonomy" id="2838684"/>
    <lineage>
        <taxon>Bacteria</taxon>
        <taxon>Bacillati</taxon>
        <taxon>Bacillota</taxon>
        <taxon>Clostridia</taxon>
        <taxon>Lachnospirales</taxon>
        <taxon>Lachnospiraceae</taxon>
        <taxon>Mediterraneibacter</taxon>
    </lineage>
</organism>
<dbReference type="InterPro" id="IPR029062">
    <property type="entry name" value="Class_I_gatase-like"/>
</dbReference>
<dbReference type="PROSITE" id="PS51274">
    <property type="entry name" value="GATASE_COBBQ"/>
    <property type="match status" value="1"/>
</dbReference>
<reference evidence="7" key="1">
    <citation type="journal article" date="2021" name="PeerJ">
        <title>Extensive microbial diversity within the chicken gut microbiome revealed by metagenomics and culture.</title>
        <authorList>
            <person name="Gilroy R."/>
            <person name="Ravi A."/>
            <person name="Getino M."/>
            <person name="Pursley I."/>
            <person name="Horton D.L."/>
            <person name="Alikhan N.F."/>
            <person name="Baker D."/>
            <person name="Gharbi K."/>
            <person name="Hall N."/>
            <person name="Watson M."/>
            <person name="Adriaenssens E.M."/>
            <person name="Foster-Nyarko E."/>
            <person name="Jarju S."/>
            <person name="Secka A."/>
            <person name="Antonio M."/>
            <person name="Oren A."/>
            <person name="Chaudhuri R.R."/>
            <person name="La Ragione R."/>
            <person name="Hildebrand F."/>
            <person name="Pallen M.J."/>
        </authorList>
    </citation>
    <scope>NUCLEOTIDE SEQUENCE</scope>
    <source>
        <strain evidence="7">ChiBcec15-3976</strain>
    </source>
</reference>
<dbReference type="NCBIfam" id="TIGR00313">
    <property type="entry name" value="cobQ"/>
    <property type="match status" value="1"/>
</dbReference>
<dbReference type="PANTHER" id="PTHR21343:SF1">
    <property type="entry name" value="COBYRIC ACID SYNTHASE"/>
    <property type="match status" value="1"/>
</dbReference>
<feature type="active site" evidence="4">
    <location>
        <position position="447"/>
    </location>
</feature>
<dbReference type="SUPFAM" id="SSF52317">
    <property type="entry name" value="Class I glutamine amidotransferase-like"/>
    <property type="match status" value="1"/>
</dbReference>
<evidence type="ECO:0000259" key="5">
    <source>
        <dbReference type="Pfam" id="PF01656"/>
    </source>
</evidence>
<comment type="function">
    <text evidence="4">Catalyzes amidations at positions B, D, E, and G on adenosylcobyrinic A,C-diamide. NH(2) groups are provided by glutamine, and one molecule of ATP is hydrogenolyzed for each amidation.</text>
</comment>
<dbReference type="HAMAP" id="MF_00028">
    <property type="entry name" value="CobQ"/>
    <property type="match status" value="1"/>
</dbReference>
<evidence type="ECO:0000313" key="7">
    <source>
        <dbReference type="EMBL" id="HJD43134.1"/>
    </source>
</evidence>
<dbReference type="Proteomes" id="UP000823909">
    <property type="component" value="Unassembled WGS sequence"/>
</dbReference>
<dbReference type="CDD" id="cd01750">
    <property type="entry name" value="GATase1_CobQ"/>
    <property type="match status" value="1"/>
</dbReference>
<feature type="domain" description="CobB/CobQ-like glutamine amidotransferase" evidence="6">
    <location>
        <begin position="251"/>
        <end position="452"/>
    </location>
</feature>
<dbReference type="InterPro" id="IPR002586">
    <property type="entry name" value="CobQ/CobB/MinD/ParA_Nub-bd_dom"/>
</dbReference>
<dbReference type="PANTHER" id="PTHR21343">
    <property type="entry name" value="DETHIOBIOTIN SYNTHETASE"/>
    <property type="match status" value="1"/>
</dbReference>
<evidence type="ECO:0000256" key="2">
    <source>
        <dbReference type="ARBA" id="ARBA00022573"/>
    </source>
</evidence>
<dbReference type="GO" id="GO:0009236">
    <property type="term" value="P:cobalamin biosynthetic process"/>
    <property type="evidence" value="ECO:0007669"/>
    <property type="project" value="UniProtKB-UniRule"/>
</dbReference>
<proteinExistence type="inferred from homology"/>
<dbReference type="InterPro" id="IPR004459">
    <property type="entry name" value="CobQ_synth"/>
</dbReference>
<comment type="pathway">
    <text evidence="1 4">Cofactor biosynthesis; adenosylcobalamin biosynthesis.</text>
</comment>
<keyword evidence="2 4" id="KW-0169">Cobalamin biosynthesis</keyword>
<dbReference type="EMBL" id="DWUU01000054">
    <property type="protein sequence ID" value="HJD43134.1"/>
    <property type="molecule type" value="Genomic_DNA"/>
</dbReference>
<evidence type="ECO:0000256" key="4">
    <source>
        <dbReference type="HAMAP-Rule" id="MF_00028"/>
    </source>
</evidence>
<dbReference type="Gene3D" id="3.40.50.300">
    <property type="entry name" value="P-loop containing nucleotide triphosphate hydrolases"/>
    <property type="match status" value="1"/>
</dbReference>
<dbReference type="Gene3D" id="3.40.50.880">
    <property type="match status" value="1"/>
</dbReference>
<comment type="similarity">
    <text evidence="4">Belongs to the CobB/CobQ family. CobQ subfamily.</text>
</comment>
<keyword evidence="3 4" id="KW-0315">Glutamine amidotransferase</keyword>
<sequence>MKGSIMIQGTMSNAGKSVLAGGLCRVLRQDGCRVAPFKSQNMALNSFITRDGLEMGRAQVMQAEAAGIEPDAAMNPILLKPTNDTGSQVIINGRSVGNMSAVEYYRHKKEYIPYIMEAYEKLKQQYDVIVIEGAGSPAEINLKQDDIVNMGLAELVDAPVLLAGDIDRGGVFAQLIGTVMLLEEQERQRIRGLIINKFRGDVSILEPGLRMLEERAGIPVTGVVPYFHLDIDEEDSLTERFQKKDGAGLLEIAVIRLPRISNFTDIAPLEAMEEVNVRYVSSTAEFGSPDAVILPGSKNTIQDLLWMRQNGLEAKILRHASSGGLVFGICGGYQMLGEEVSDPFGAEQKGSVRGMGLLPVRTVFSEEKTRTRVEGRFLSPGGILQELSGTAFEGYEIHMGESVLPEFAEAARTGSRALVEFSALQEPGRGAHTDGAWSGNVYGCYVHGIFDAPGCAKGFVSALLKEKGYDPSRIKVTDWKAYKEEQYDKLADIIRASLDMERIYQIIETGK</sequence>
<protein>
    <recommendedName>
        <fullName evidence="4">Cobyric acid synthase</fullName>
    </recommendedName>
</protein>
<comment type="caution">
    <text evidence="7">The sequence shown here is derived from an EMBL/GenBank/DDBJ whole genome shotgun (WGS) entry which is preliminary data.</text>
</comment>
<dbReference type="CDD" id="cd05389">
    <property type="entry name" value="CobQ_N"/>
    <property type="match status" value="1"/>
</dbReference>
<reference evidence="7" key="2">
    <citation type="submission" date="2021-04" db="EMBL/GenBank/DDBJ databases">
        <authorList>
            <person name="Gilroy R."/>
        </authorList>
    </citation>
    <scope>NUCLEOTIDE SEQUENCE</scope>
    <source>
        <strain evidence="7">ChiBcec15-3976</strain>
    </source>
</reference>
<feature type="active site" description="Nucleophile" evidence="4">
    <location>
        <position position="330"/>
    </location>
</feature>
<gene>
    <name evidence="4" type="primary">cobQ</name>
    <name evidence="7" type="ORF">H9910_09045</name>
</gene>
<evidence type="ECO:0000313" key="8">
    <source>
        <dbReference type="Proteomes" id="UP000823909"/>
    </source>
</evidence>
<dbReference type="Pfam" id="PF01656">
    <property type="entry name" value="CbiA"/>
    <property type="match status" value="1"/>
</dbReference>
<dbReference type="InterPro" id="IPR047045">
    <property type="entry name" value="CobQ_N"/>
</dbReference>
<dbReference type="NCBIfam" id="NF001989">
    <property type="entry name" value="PRK00784.1"/>
    <property type="match status" value="1"/>
</dbReference>
<dbReference type="InterPro" id="IPR027417">
    <property type="entry name" value="P-loop_NTPase"/>
</dbReference>
<dbReference type="AlphaFoldDB" id="A0A9D2RDG7"/>
<evidence type="ECO:0000256" key="3">
    <source>
        <dbReference type="ARBA" id="ARBA00022962"/>
    </source>
</evidence>
<dbReference type="GO" id="GO:0015420">
    <property type="term" value="F:ABC-type vitamin B12 transporter activity"/>
    <property type="evidence" value="ECO:0007669"/>
    <property type="project" value="UniProtKB-UniRule"/>
</dbReference>
<dbReference type="Pfam" id="PF07685">
    <property type="entry name" value="GATase_3"/>
    <property type="match status" value="1"/>
</dbReference>
<dbReference type="InterPro" id="IPR033949">
    <property type="entry name" value="CobQ_GATase1"/>
</dbReference>
<dbReference type="GO" id="GO:0003824">
    <property type="term" value="F:catalytic activity"/>
    <property type="evidence" value="ECO:0007669"/>
    <property type="project" value="InterPro"/>
</dbReference>
<feature type="domain" description="CobQ/CobB/MinD/ParA nucleotide binding" evidence="5">
    <location>
        <begin position="5"/>
        <end position="226"/>
    </location>
</feature>
<name>A0A9D2RDG7_9FIRM</name>
<accession>A0A9D2RDG7</accession>
<evidence type="ECO:0000256" key="1">
    <source>
        <dbReference type="ARBA" id="ARBA00004953"/>
    </source>
</evidence>
<evidence type="ECO:0000259" key="6">
    <source>
        <dbReference type="Pfam" id="PF07685"/>
    </source>
</evidence>
<dbReference type="SUPFAM" id="SSF52540">
    <property type="entry name" value="P-loop containing nucleoside triphosphate hydrolases"/>
    <property type="match status" value="1"/>
</dbReference>